<gene>
    <name evidence="2" type="ordered locus">DaAHT2_1598</name>
</gene>
<organism evidence="2 3">
    <name type="scientific">Desulfurivibrio alkaliphilus (strain DSM 19089 / UNIQEM U267 / AHT2)</name>
    <dbReference type="NCBI Taxonomy" id="589865"/>
    <lineage>
        <taxon>Bacteria</taxon>
        <taxon>Pseudomonadati</taxon>
        <taxon>Thermodesulfobacteriota</taxon>
        <taxon>Desulfobulbia</taxon>
        <taxon>Desulfobulbales</taxon>
        <taxon>Desulfobulbaceae</taxon>
        <taxon>Desulfurivibrio</taxon>
    </lineage>
</organism>
<dbReference type="InParanoid" id="D6Z418"/>
<dbReference type="AlphaFoldDB" id="D6Z418"/>
<feature type="domain" description="DUF3786" evidence="1">
    <location>
        <begin position="26"/>
        <end position="198"/>
    </location>
</feature>
<name>D6Z418_DESAT</name>
<dbReference type="KEGG" id="dak:DaAHT2_1598"/>
<evidence type="ECO:0000259" key="1">
    <source>
        <dbReference type="Pfam" id="PF12654"/>
    </source>
</evidence>
<accession>D6Z418</accession>
<reference evidence="3" key="1">
    <citation type="submission" date="2010-02" db="EMBL/GenBank/DDBJ databases">
        <title>Complete sequence of Desulfurivibrio alkaliphilus AHT2.</title>
        <authorList>
            <consortium name="US DOE Joint Genome Institute"/>
            <person name="Pitluck S."/>
            <person name="Chertkov O."/>
            <person name="Detter J.C."/>
            <person name="Han C."/>
            <person name="Tapia R."/>
            <person name="Larimer F."/>
            <person name="Land M."/>
            <person name="Hauser L."/>
            <person name="Kyrpides N."/>
            <person name="Mikhailova N."/>
            <person name="Sorokin D.Y."/>
            <person name="Muyzer G."/>
            <person name="Woyke T."/>
        </authorList>
    </citation>
    <scope>NUCLEOTIDE SEQUENCE [LARGE SCALE GENOMIC DNA]</scope>
    <source>
        <strain evidence="3">DSM 19089 / UNIQEM U267 / AHT2</strain>
    </source>
</reference>
<dbReference type="Pfam" id="PF12654">
    <property type="entry name" value="DUF3786"/>
    <property type="match status" value="1"/>
</dbReference>
<dbReference type="HOGENOM" id="CLU_106581_0_1_7"/>
<proteinExistence type="predicted"/>
<dbReference type="EMBL" id="CP001940">
    <property type="protein sequence ID" value="ADH86293.1"/>
    <property type="molecule type" value="Genomic_DNA"/>
</dbReference>
<dbReference type="eggNOG" id="ENOG5032U5Z">
    <property type="taxonomic scope" value="Bacteria"/>
</dbReference>
<protein>
    <recommendedName>
        <fullName evidence="1">DUF3786 domain-containing protein</fullName>
    </recommendedName>
</protein>
<evidence type="ECO:0000313" key="2">
    <source>
        <dbReference type="EMBL" id="ADH86293.1"/>
    </source>
</evidence>
<dbReference type="InterPro" id="IPR024264">
    <property type="entry name" value="DUF3786"/>
</dbReference>
<dbReference type="Proteomes" id="UP000001508">
    <property type="component" value="Chromosome"/>
</dbReference>
<dbReference type="STRING" id="589865.DaAHT2_1598"/>
<keyword evidence="3" id="KW-1185">Reference proteome</keyword>
<sequence length="206" mass="22804">MAWPGEAEAWDALTQLCPDETRVNAKVLFNPHNSTYVLNCFGQDIFVSLNDRDIYSNSALGQVLVNQYAEYSHLSILKYLIHSRDLPCSGQMIPPFDLPGGDIFVKGTHILPLDDIAGCFDGNVDKFVKTGKNLAGTQLEYGDMSFKLFPFPRVPVVIIVWEGDEEFPAKATLLLDAGCVSQIPTEIVWSTAMMSVKMLLQSARGK</sequence>
<evidence type="ECO:0000313" key="3">
    <source>
        <dbReference type="Proteomes" id="UP000001508"/>
    </source>
</evidence>